<accession>A0ABT3TZ24</accession>
<gene>
    <name evidence="3" type="ORF">OFY01_16415</name>
</gene>
<dbReference type="InterPro" id="IPR036890">
    <property type="entry name" value="HATPase_C_sf"/>
</dbReference>
<feature type="domain" description="Histidine kinase/HSP90-like ATPase" evidence="2">
    <location>
        <begin position="23"/>
        <end position="139"/>
    </location>
</feature>
<keyword evidence="1" id="KW-0808">Transferase</keyword>
<keyword evidence="1" id="KW-0418">Kinase</keyword>
<dbReference type="EMBL" id="JAPHNL010000179">
    <property type="protein sequence ID" value="MCX3061315.1"/>
    <property type="molecule type" value="Genomic_DNA"/>
</dbReference>
<keyword evidence="1" id="KW-0723">Serine/threonine-protein kinase</keyword>
<reference evidence="3" key="1">
    <citation type="submission" date="2022-10" db="EMBL/GenBank/DDBJ databases">
        <title>Streptomyces beihaiensis sp. nov., a chitin degrading actinobacterium, isolated from shrimp pond soil.</title>
        <authorList>
            <person name="Xie J."/>
            <person name="Shen N."/>
        </authorList>
    </citation>
    <scope>NUCLEOTIDE SEQUENCE</scope>
    <source>
        <strain evidence="3">GXMU-J5</strain>
    </source>
</reference>
<dbReference type="InterPro" id="IPR003594">
    <property type="entry name" value="HATPase_dom"/>
</dbReference>
<comment type="caution">
    <text evidence="3">The sequence shown here is derived from an EMBL/GenBank/DDBJ whole genome shotgun (WGS) entry which is preliminary data.</text>
</comment>
<dbReference type="Gene3D" id="3.30.565.10">
    <property type="entry name" value="Histidine kinase-like ATPase, C-terminal domain"/>
    <property type="match status" value="1"/>
</dbReference>
<sequence length="142" mass="15144">MNETISTRRHRELTLKRERFYPRDRRTVPAARRFTREALADWGFAGHERADDVALCVSELATNALVHGVPPGRGYQLFLSYGGGVLRVEVHDSGAGVPRVGGGGGGGTGDGGRGLLLVAACADAWGVGERSPGKVVWASFEL</sequence>
<keyword evidence="3" id="KW-0547">Nucleotide-binding</keyword>
<keyword evidence="4" id="KW-1185">Reference proteome</keyword>
<dbReference type="CDD" id="cd16936">
    <property type="entry name" value="HATPase_RsbW-like"/>
    <property type="match status" value="1"/>
</dbReference>
<dbReference type="Proteomes" id="UP001163064">
    <property type="component" value="Unassembled WGS sequence"/>
</dbReference>
<evidence type="ECO:0000313" key="3">
    <source>
        <dbReference type="EMBL" id="MCX3061315.1"/>
    </source>
</evidence>
<protein>
    <submittedName>
        <fullName evidence="3">ATP-binding protein</fullName>
    </submittedName>
</protein>
<dbReference type="InterPro" id="IPR050267">
    <property type="entry name" value="Anti-sigma-factor_SerPK"/>
</dbReference>
<dbReference type="SUPFAM" id="SSF55874">
    <property type="entry name" value="ATPase domain of HSP90 chaperone/DNA topoisomerase II/histidine kinase"/>
    <property type="match status" value="1"/>
</dbReference>
<evidence type="ECO:0000313" key="4">
    <source>
        <dbReference type="Proteomes" id="UP001163064"/>
    </source>
</evidence>
<dbReference type="Pfam" id="PF13581">
    <property type="entry name" value="HATPase_c_2"/>
    <property type="match status" value="1"/>
</dbReference>
<evidence type="ECO:0000259" key="2">
    <source>
        <dbReference type="Pfam" id="PF13581"/>
    </source>
</evidence>
<keyword evidence="3" id="KW-0067">ATP-binding</keyword>
<organism evidence="3 4">
    <name type="scientific">Streptomyces beihaiensis</name>
    <dbReference type="NCBI Taxonomy" id="2984495"/>
    <lineage>
        <taxon>Bacteria</taxon>
        <taxon>Bacillati</taxon>
        <taxon>Actinomycetota</taxon>
        <taxon>Actinomycetes</taxon>
        <taxon>Kitasatosporales</taxon>
        <taxon>Streptomycetaceae</taxon>
        <taxon>Streptomyces</taxon>
    </lineage>
</organism>
<dbReference type="GO" id="GO:0005524">
    <property type="term" value="F:ATP binding"/>
    <property type="evidence" value="ECO:0007669"/>
    <property type="project" value="UniProtKB-KW"/>
</dbReference>
<dbReference type="RefSeq" id="WP_266600572.1">
    <property type="nucleotide sequence ID" value="NZ_JAPHNL010000179.1"/>
</dbReference>
<name>A0ABT3TZ24_9ACTN</name>
<dbReference type="PANTHER" id="PTHR35526">
    <property type="entry name" value="ANTI-SIGMA-F FACTOR RSBW-RELATED"/>
    <property type="match status" value="1"/>
</dbReference>
<dbReference type="PANTHER" id="PTHR35526:SF3">
    <property type="entry name" value="ANTI-SIGMA-F FACTOR RSBW"/>
    <property type="match status" value="1"/>
</dbReference>
<proteinExistence type="predicted"/>
<evidence type="ECO:0000256" key="1">
    <source>
        <dbReference type="ARBA" id="ARBA00022527"/>
    </source>
</evidence>